<feature type="binding site" evidence="7">
    <location>
        <position position="162"/>
    </location>
    <ligand>
        <name>Fe cation</name>
        <dbReference type="ChEBI" id="CHEBI:24875"/>
    </ligand>
</feature>
<dbReference type="InterPro" id="IPR036951">
    <property type="entry name" value="ArAA_hydroxylase_sf"/>
</dbReference>
<comment type="caution">
    <text evidence="9">The sequence shown here is derived from an EMBL/GenBank/DDBJ whole genome shotgun (WGS) entry which is preliminary data.</text>
</comment>
<dbReference type="InterPro" id="IPR001273">
    <property type="entry name" value="ArAA_hydroxylase"/>
</dbReference>
<dbReference type="EMBL" id="MWQN01000001">
    <property type="protein sequence ID" value="OPC83071.1"/>
    <property type="molecule type" value="Genomic_DNA"/>
</dbReference>
<evidence type="ECO:0000256" key="6">
    <source>
        <dbReference type="ARBA" id="ARBA00023033"/>
    </source>
</evidence>
<name>A0A1T3P298_9ACTN</name>
<comment type="cofactor">
    <cofactor evidence="1 7">
        <name>Fe(2+)</name>
        <dbReference type="ChEBI" id="CHEBI:29033"/>
    </cofactor>
</comment>
<dbReference type="PRINTS" id="PR00372">
    <property type="entry name" value="FYWHYDRXLASE"/>
</dbReference>
<gene>
    <name evidence="9" type="ORF">B4N89_20915</name>
</gene>
<keyword evidence="10" id="KW-1185">Reference proteome</keyword>
<dbReference type="InterPro" id="IPR036329">
    <property type="entry name" value="Aro-AA_hydroxylase_C_sf"/>
</dbReference>
<dbReference type="STRING" id="159449.B4N89_20915"/>
<dbReference type="PROSITE" id="PS51410">
    <property type="entry name" value="BH4_AAA_HYDROXYL_2"/>
    <property type="match status" value="1"/>
</dbReference>
<evidence type="ECO:0000256" key="4">
    <source>
        <dbReference type="ARBA" id="ARBA00023002"/>
    </source>
</evidence>
<dbReference type="PANTHER" id="PTHR11473">
    <property type="entry name" value="AROMATIC AMINO ACID HYDROXYLASE"/>
    <property type="match status" value="1"/>
</dbReference>
<evidence type="ECO:0000256" key="5">
    <source>
        <dbReference type="ARBA" id="ARBA00023004"/>
    </source>
</evidence>
<dbReference type="GO" id="GO:0005506">
    <property type="term" value="F:iron ion binding"/>
    <property type="evidence" value="ECO:0007669"/>
    <property type="project" value="InterPro"/>
</dbReference>
<feature type="domain" description="Biopterin-dependent aromatic amino acid hydroxylase family profile" evidence="8">
    <location>
        <begin position="1"/>
        <end position="297"/>
    </location>
</feature>
<dbReference type="Proteomes" id="UP000190037">
    <property type="component" value="Unassembled WGS sequence"/>
</dbReference>
<dbReference type="PANTHER" id="PTHR11473:SF24">
    <property type="entry name" value="PHENYLALANINE-4-HYDROXYLASE"/>
    <property type="match status" value="1"/>
</dbReference>
<keyword evidence="4" id="KW-0560">Oxidoreductase</keyword>
<evidence type="ECO:0000313" key="10">
    <source>
        <dbReference type="Proteomes" id="UP000190037"/>
    </source>
</evidence>
<dbReference type="AlphaFoldDB" id="A0A1T3P298"/>
<evidence type="ECO:0000256" key="3">
    <source>
        <dbReference type="ARBA" id="ARBA00022723"/>
    </source>
</evidence>
<dbReference type="InterPro" id="IPR019774">
    <property type="entry name" value="Aromatic-AA_hydroxylase_C"/>
</dbReference>
<dbReference type="SUPFAM" id="SSF56534">
    <property type="entry name" value="Aromatic aminoacid monoxygenases, catalytic and oligomerization domains"/>
    <property type="match status" value="1"/>
</dbReference>
<keyword evidence="6 9" id="KW-0503">Monooxygenase</keyword>
<dbReference type="NCBIfam" id="NF008877">
    <property type="entry name" value="PRK11913.1-2"/>
    <property type="match status" value="1"/>
</dbReference>
<organism evidence="9 10">
    <name type="scientific">Embleya scabrispora</name>
    <dbReference type="NCBI Taxonomy" id="159449"/>
    <lineage>
        <taxon>Bacteria</taxon>
        <taxon>Bacillati</taxon>
        <taxon>Actinomycetota</taxon>
        <taxon>Actinomycetes</taxon>
        <taxon>Kitasatosporales</taxon>
        <taxon>Streptomycetaceae</taxon>
        <taxon>Embleya</taxon>
    </lineage>
</organism>
<dbReference type="OrthoDB" id="9780502at2"/>
<keyword evidence="5 7" id="KW-0408">Iron</keyword>
<comment type="similarity">
    <text evidence="2">Belongs to the biopterin-dependent aromatic amino acid hydroxylase family.</text>
</comment>
<accession>A0A1T3P298</accession>
<dbReference type="GO" id="GO:0016714">
    <property type="term" value="F:oxidoreductase activity, acting on paired donors, with incorporation or reduction of molecular oxygen, reduced pteridine as one donor, and incorporation of one atom of oxygen"/>
    <property type="evidence" value="ECO:0007669"/>
    <property type="project" value="InterPro"/>
</dbReference>
<evidence type="ECO:0000256" key="7">
    <source>
        <dbReference type="PIRSR" id="PIRSR601273-2"/>
    </source>
</evidence>
<evidence type="ECO:0000313" key="9">
    <source>
        <dbReference type="EMBL" id="OPC83071.1"/>
    </source>
</evidence>
<dbReference type="eggNOG" id="COG3186">
    <property type="taxonomic scope" value="Bacteria"/>
</dbReference>
<reference evidence="9 10" key="1">
    <citation type="submission" date="2017-03" db="EMBL/GenBank/DDBJ databases">
        <title>Draft genome sequence of Streptomyces scabrisporus NF3, endophyte isolated from Amphipterygium adstringens.</title>
        <authorList>
            <person name="Vazquez M."/>
            <person name="Ceapa C.D."/>
            <person name="Rodriguez Luna D."/>
            <person name="Sanchez Esquivel S."/>
        </authorList>
    </citation>
    <scope>NUCLEOTIDE SEQUENCE [LARGE SCALE GENOMIC DNA]</scope>
    <source>
        <strain evidence="9 10">NF3</strain>
    </source>
</reference>
<proteinExistence type="inferred from homology"/>
<dbReference type="Gene3D" id="1.10.800.10">
    <property type="entry name" value="Aromatic amino acid hydroxylase"/>
    <property type="match status" value="1"/>
</dbReference>
<sequence length="297" mass="33390">MFEEAQYLAPVTRRADGGVEVELSRSHPGFADEVYRERRNRIAGLALDHRRGDPIPEVEYTDEEHEVWRLVSRELSASHAEYAVADYLDGAARLKLPTERIPQLEEVSEALQPLTGFRYLPAAGLVPLRDFYGSLADSYFHSTQYIRHHSVPLYTPEPDVVHEVIGHANMLASDRFAALYRVAGEAARRVESREALEFVSKVFWFTLEFGVMHEGGALKAYGAGILSSYGEIREFRTVDIRDLDLVAMGTMQYDITHYQDILYAAHSMTQLEDVVGTFWADCTDDSIAALSASAKTP</sequence>
<dbReference type="RefSeq" id="WP_078977372.1">
    <property type="nucleotide sequence ID" value="NZ_MWQN01000001.1"/>
</dbReference>
<dbReference type="Pfam" id="PF00351">
    <property type="entry name" value="Biopterin_H"/>
    <property type="match status" value="1"/>
</dbReference>
<protein>
    <submittedName>
        <fullName evidence="9">Phenylalanine 4-monooxygenase</fullName>
    </submittedName>
</protein>
<keyword evidence="3 7" id="KW-0479">Metal-binding</keyword>
<dbReference type="GO" id="GO:0009072">
    <property type="term" value="P:aromatic amino acid metabolic process"/>
    <property type="evidence" value="ECO:0007669"/>
    <property type="project" value="InterPro"/>
</dbReference>
<evidence type="ECO:0000256" key="2">
    <source>
        <dbReference type="ARBA" id="ARBA00009712"/>
    </source>
</evidence>
<evidence type="ECO:0000256" key="1">
    <source>
        <dbReference type="ARBA" id="ARBA00001954"/>
    </source>
</evidence>
<feature type="binding site" evidence="7">
    <location>
        <position position="167"/>
    </location>
    <ligand>
        <name>Fe cation</name>
        <dbReference type="ChEBI" id="CHEBI:24875"/>
    </ligand>
</feature>
<feature type="binding site" evidence="7">
    <location>
        <position position="208"/>
    </location>
    <ligand>
        <name>Fe cation</name>
        <dbReference type="ChEBI" id="CHEBI:24875"/>
    </ligand>
</feature>
<evidence type="ECO:0000259" key="8">
    <source>
        <dbReference type="PROSITE" id="PS51410"/>
    </source>
</evidence>
<dbReference type="CDD" id="cd00361">
    <property type="entry name" value="arom_aa_hydroxylase"/>
    <property type="match status" value="1"/>
</dbReference>